<dbReference type="GeneID" id="45433190"/>
<evidence type="ECO:0000256" key="5">
    <source>
        <dbReference type="SAM" id="SignalP"/>
    </source>
</evidence>
<evidence type="ECO:0000256" key="1">
    <source>
        <dbReference type="ARBA" id="ARBA00011245"/>
    </source>
</evidence>
<dbReference type="CDD" id="cd16325">
    <property type="entry name" value="LolA"/>
    <property type="match status" value="1"/>
</dbReference>
<dbReference type="EMBL" id="CP011923">
    <property type="protein sequence ID" value="AKN88769.1"/>
    <property type="molecule type" value="Genomic_DNA"/>
</dbReference>
<sequence length="202" mass="22734">MSIYRKYRRNVNVKKVAIATSILVSGLVYTAPSPDFAKVEEQLVKNDNYSGHFIQSRKIQGLDKPILASGEFELPKKKGLEWNQEKPFKSSLKATKDTITIKTADSPKYVFGEEDSPMVFSFTKIFLSILEGDSKVIYDNFNTKFSGTTNNWTLVLTPKTELLSKALKEVTLKGGETITYVEVVDAQNNVMDIQFSDIEIDS</sequence>
<keyword evidence="3 5" id="KW-0732">Signal</keyword>
<keyword evidence="2" id="KW-0813">Transport</keyword>
<feature type="signal peptide" evidence="5">
    <location>
        <begin position="1"/>
        <end position="30"/>
    </location>
</feature>
<evidence type="ECO:0008006" key="8">
    <source>
        <dbReference type="Google" id="ProtNLM"/>
    </source>
</evidence>
<name>A0ABM5U6Q6_9GAMM</name>
<organism evidence="6 7">
    <name type="scientific">Francisella orientalis</name>
    <dbReference type="NCBI Taxonomy" id="299583"/>
    <lineage>
        <taxon>Bacteria</taxon>
        <taxon>Pseudomonadati</taxon>
        <taxon>Pseudomonadota</taxon>
        <taxon>Gammaproteobacteria</taxon>
        <taxon>Thiotrichales</taxon>
        <taxon>Francisellaceae</taxon>
        <taxon>Francisella</taxon>
    </lineage>
</organism>
<evidence type="ECO:0000256" key="3">
    <source>
        <dbReference type="ARBA" id="ARBA00022729"/>
    </source>
</evidence>
<evidence type="ECO:0000313" key="6">
    <source>
        <dbReference type="EMBL" id="AKN88769.1"/>
    </source>
</evidence>
<reference evidence="6" key="1">
    <citation type="submission" date="2017-08" db="EMBL/GenBank/DDBJ databases">
        <title>Complete Genome Sequence of Francisella noatunensis subsp. orientalis strain FNO190.</title>
        <authorList>
            <person name="Pereira F.L."/>
            <person name="Goncalves L.A."/>
            <person name="Guilherme T.C."/>
            <person name="Soares S.C."/>
            <person name="Dorella F.A."/>
            <person name="Carvalho A.F."/>
            <person name="Leibowitz M.P."/>
            <person name="Leal C.A.G."/>
            <person name="Azevedo V.A.C."/>
            <person name="Figueiredo H.C.P."/>
        </authorList>
    </citation>
    <scope>NUCLEOTIDE SEQUENCE</scope>
    <source>
        <strain evidence="6">FNO190</strain>
    </source>
</reference>
<proteinExistence type="predicted"/>
<evidence type="ECO:0000256" key="4">
    <source>
        <dbReference type="ARBA" id="ARBA00022927"/>
    </source>
</evidence>
<dbReference type="InterPro" id="IPR004564">
    <property type="entry name" value="OM_lipoprot_carrier_LolA-like"/>
</dbReference>
<evidence type="ECO:0000313" key="7">
    <source>
        <dbReference type="Proteomes" id="UP000035930"/>
    </source>
</evidence>
<dbReference type="Pfam" id="PF19574">
    <property type="entry name" value="LolA_3"/>
    <property type="match status" value="1"/>
</dbReference>
<evidence type="ECO:0000256" key="2">
    <source>
        <dbReference type="ARBA" id="ARBA00022448"/>
    </source>
</evidence>
<keyword evidence="7" id="KW-1185">Reference proteome</keyword>
<protein>
    <recommendedName>
        <fullName evidence="8">Outer membrane lipoprotein carrier protein LolA</fullName>
    </recommendedName>
</protein>
<comment type="subunit">
    <text evidence="1">Monomer.</text>
</comment>
<dbReference type="InterPro" id="IPR029046">
    <property type="entry name" value="LolA/LolB/LppX"/>
</dbReference>
<dbReference type="SUPFAM" id="SSF89392">
    <property type="entry name" value="Prokaryotic lipoproteins and lipoprotein localization factors"/>
    <property type="match status" value="1"/>
</dbReference>
<dbReference type="Gene3D" id="2.50.20.10">
    <property type="entry name" value="Lipoprotein localisation LolA/LolB/LppX"/>
    <property type="match status" value="1"/>
</dbReference>
<keyword evidence="4" id="KW-0653">Protein transport</keyword>
<accession>A0ABM5U6Q6</accession>
<feature type="chain" id="PRO_5046175570" description="Outer membrane lipoprotein carrier protein LolA" evidence="5">
    <location>
        <begin position="31"/>
        <end position="202"/>
    </location>
</feature>
<gene>
    <name evidence="6" type="ORF">FNO190_1055</name>
</gene>
<dbReference type="RefSeq" id="WP_030005619.1">
    <property type="nucleotide sequence ID" value="NZ_CP011923.2"/>
</dbReference>
<dbReference type="Proteomes" id="UP000035930">
    <property type="component" value="Chromosome"/>
</dbReference>